<reference evidence="2 3" key="1">
    <citation type="journal article" date="2024" name="Int. J. Syst. Evol. Microbiol.">
        <title>Virgibacillus tibetensis sp. nov., isolated from salt lake on the Tibetan Plateau of China.</title>
        <authorList>
            <person name="Phurbu D."/>
            <person name="Liu Z.-X."/>
            <person name="Wang R."/>
            <person name="Zheng Y.-Y."/>
            <person name="Liu H.-C."/>
            <person name="Zhou Y.-G."/>
            <person name="Yu Y.-J."/>
            <person name="Li A.-H."/>
        </authorList>
    </citation>
    <scope>NUCLEOTIDE SEQUENCE [LARGE SCALE GENOMIC DNA]</scope>
    <source>
        <strain evidence="2 3">C22-A2</strain>
    </source>
</reference>
<comment type="caution">
    <text evidence="2">The sequence shown here is derived from an EMBL/GenBank/DDBJ whole genome shotgun (WGS) entry which is preliminary data.</text>
</comment>
<accession>A0ABU6KHA4</accession>
<organism evidence="2 3">
    <name type="scientific">Virgibacillus tibetensis</name>
    <dbReference type="NCBI Taxonomy" id="3042313"/>
    <lineage>
        <taxon>Bacteria</taxon>
        <taxon>Bacillati</taxon>
        <taxon>Bacillota</taxon>
        <taxon>Bacilli</taxon>
        <taxon>Bacillales</taxon>
        <taxon>Bacillaceae</taxon>
        <taxon>Virgibacillus</taxon>
    </lineage>
</organism>
<dbReference type="Pfam" id="PF08378">
    <property type="entry name" value="NERD"/>
    <property type="match status" value="1"/>
</dbReference>
<protein>
    <submittedName>
        <fullName evidence="2">Nuclease-related domain-containing protein</fullName>
    </submittedName>
</protein>
<evidence type="ECO:0000313" key="3">
    <source>
        <dbReference type="Proteomes" id="UP001335737"/>
    </source>
</evidence>
<proteinExistence type="predicted"/>
<gene>
    <name evidence="2" type="ORF">QGM71_13205</name>
</gene>
<evidence type="ECO:0000259" key="1">
    <source>
        <dbReference type="PROSITE" id="PS50965"/>
    </source>
</evidence>
<name>A0ABU6KHA4_9BACI</name>
<feature type="domain" description="NERD" evidence="1">
    <location>
        <begin position="48"/>
        <end position="164"/>
    </location>
</feature>
<dbReference type="InterPro" id="IPR011528">
    <property type="entry name" value="NERD"/>
</dbReference>
<evidence type="ECO:0000313" key="2">
    <source>
        <dbReference type="EMBL" id="MEC5424451.1"/>
    </source>
</evidence>
<dbReference type="EMBL" id="JARZFX010000006">
    <property type="protein sequence ID" value="MEC5424451.1"/>
    <property type="molecule type" value="Genomic_DNA"/>
</dbReference>
<sequence length="335" mass="39061">MKVVIGTMILKQHDKLLEVLQLEALDNRLEIFHPKKELVQHAFKIKKTEVRGEKEVDYPLHFLDDQHYIILHNLRLTDESGYFQIDTLILTKNFILILEVKNWYGTLLFSEDGQVIRIGDDQKEEGFPDPVVQARIQQYRLQKWLRKCDIPIVPIDFFVVISFPSTIIKPLNPNNKIPKEVIHNNHLFFRIQDLDQIYTQSILKKTVLMNLAKNLIDSHTPPKADILKKYSISKSDLIKGVICPKCSSTRMVREKRKWLCKTCNYTSVTAHAGALNEYKLLVGDMISNRETREFLQVNSPDVARRLLKMEKFQSVGNTKGKLYKLHFSNYQVNAE</sequence>
<dbReference type="PROSITE" id="PS50965">
    <property type="entry name" value="NERD"/>
    <property type="match status" value="1"/>
</dbReference>
<dbReference type="Proteomes" id="UP001335737">
    <property type="component" value="Unassembled WGS sequence"/>
</dbReference>
<keyword evidence="3" id="KW-1185">Reference proteome</keyword>